<keyword evidence="3" id="KW-1185">Reference proteome</keyword>
<organism evidence="2 3">
    <name type="scientific">Phyllobacterium bourgognense</name>
    <dbReference type="NCBI Taxonomy" id="314236"/>
    <lineage>
        <taxon>Bacteria</taxon>
        <taxon>Pseudomonadati</taxon>
        <taxon>Pseudomonadota</taxon>
        <taxon>Alphaproteobacteria</taxon>
        <taxon>Hyphomicrobiales</taxon>
        <taxon>Phyllobacteriaceae</taxon>
        <taxon>Phyllobacterium</taxon>
    </lineage>
</organism>
<proteinExistence type="predicted"/>
<sequence length="58" mass="6640">MLNRTITFLKRLKAPVTASPDTVVHNAKPAAKKPRRVNPDSDGKLRRLRELVEHNRLI</sequence>
<dbReference type="RefSeq" id="WP_181872328.1">
    <property type="nucleotide sequence ID" value="NZ_QPJM01000001.1"/>
</dbReference>
<evidence type="ECO:0000256" key="1">
    <source>
        <dbReference type="SAM" id="MobiDB-lite"/>
    </source>
</evidence>
<comment type="caution">
    <text evidence="2">The sequence shown here is derived from an EMBL/GenBank/DDBJ whole genome shotgun (WGS) entry which is preliminary data.</text>
</comment>
<feature type="region of interest" description="Disordered" evidence="1">
    <location>
        <begin position="20"/>
        <end position="43"/>
    </location>
</feature>
<accession>A0A368Z755</accession>
<evidence type="ECO:0000313" key="2">
    <source>
        <dbReference type="EMBL" id="RCW87809.1"/>
    </source>
</evidence>
<reference evidence="2 3" key="1">
    <citation type="submission" date="2018-07" db="EMBL/GenBank/DDBJ databases">
        <title>Genomic Encyclopedia of Type Strains, Phase III (KMG-III): the genomes of soil and plant-associated and newly described type strains.</title>
        <authorList>
            <person name="Whitman W."/>
        </authorList>
    </citation>
    <scope>NUCLEOTIDE SEQUENCE [LARGE SCALE GENOMIC DNA]</scope>
    <source>
        <strain evidence="2 3">31-25a</strain>
    </source>
</reference>
<gene>
    <name evidence="2" type="ORF">C7476_101578</name>
</gene>
<dbReference type="EMBL" id="QPJM01000001">
    <property type="protein sequence ID" value="RCW87809.1"/>
    <property type="molecule type" value="Genomic_DNA"/>
</dbReference>
<protein>
    <submittedName>
        <fullName evidence="2">Uncharacterized protein</fullName>
    </submittedName>
</protein>
<evidence type="ECO:0000313" key="3">
    <source>
        <dbReference type="Proteomes" id="UP000253324"/>
    </source>
</evidence>
<name>A0A368Z755_9HYPH</name>
<dbReference type="Proteomes" id="UP000253324">
    <property type="component" value="Unassembled WGS sequence"/>
</dbReference>
<dbReference type="AlphaFoldDB" id="A0A368Z755"/>